<dbReference type="OrthoDB" id="4190732at2"/>
<evidence type="ECO:0000313" key="2">
    <source>
        <dbReference type="EMBL" id="SFI06721.1"/>
    </source>
</evidence>
<reference evidence="2 3" key="1">
    <citation type="submission" date="2016-10" db="EMBL/GenBank/DDBJ databases">
        <authorList>
            <person name="de Groot N.N."/>
        </authorList>
    </citation>
    <scope>NUCLEOTIDE SEQUENCE [LARGE SCALE GENOMIC DNA]</scope>
    <source>
        <strain evidence="2 3">CGMCC 1.11030</strain>
    </source>
</reference>
<dbReference type="PANTHER" id="PTHR43677:SF4">
    <property type="entry name" value="QUINONE OXIDOREDUCTASE-LIKE PROTEIN 2"/>
    <property type="match status" value="1"/>
</dbReference>
<dbReference type="SUPFAM" id="SSF50129">
    <property type="entry name" value="GroES-like"/>
    <property type="match status" value="1"/>
</dbReference>
<dbReference type="InterPro" id="IPR051397">
    <property type="entry name" value="Zn-ADH-like_protein"/>
</dbReference>
<dbReference type="Gene3D" id="3.40.50.720">
    <property type="entry name" value="NAD(P)-binding Rossmann-like Domain"/>
    <property type="match status" value="1"/>
</dbReference>
<accession>A0A1I3F7D6</accession>
<dbReference type="Proteomes" id="UP000199377">
    <property type="component" value="Unassembled WGS sequence"/>
</dbReference>
<dbReference type="InterPro" id="IPR036291">
    <property type="entry name" value="NAD(P)-bd_dom_sf"/>
</dbReference>
<dbReference type="Pfam" id="PF08240">
    <property type="entry name" value="ADH_N"/>
    <property type="match status" value="1"/>
</dbReference>
<dbReference type="InterPro" id="IPR020843">
    <property type="entry name" value="ER"/>
</dbReference>
<dbReference type="InterPro" id="IPR013149">
    <property type="entry name" value="ADH-like_C"/>
</dbReference>
<dbReference type="GO" id="GO:0016491">
    <property type="term" value="F:oxidoreductase activity"/>
    <property type="evidence" value="ECO:0007669"/>
    <property type="project" value="InterPro"/>
</dbReference>
<sequence length="339" mass="36315">MGETMPAVICESWRPYDEMELKEVPVPGPLAPGEVRIGVSHAAVSWATTLVVEGKYQRKPTLPFSPGAEVSGTVLEVGEGPLDAPFEVGDRVCAALDWGGYAGQVVVHSRHVYKIPEGLDAGAATGVPISWMTAYGGLVWRAKLQPGEKALVHGACGGVGLPAVDIARAMGAEPFAVVRGETKAAFLRERGVEHVIDSTRTGFRDYVAEATGGLGVNVVYDTVGEKVFHDSLRCLDVGGRHIVIGFVGGGIPSVPANILLLKNIHVAGFNMGQHVGWGVKDERERWANDYRRGVEALMDWWAAGKIRPEVYATMPLAEFREGMKLVTGRDAIGRVLLTP</sequence>
<gene>
    <name evidence="2" type="ORF">SAMN05216258_10489</name>
</gene>
<dbReference type="SUPFAM" id="SSF51735">
    <property type="entry name" value="NAD(P)-binding Rossmann-fold domains"/>
    <property type="match status" value="1"/>
</dbReference>
<dbReference type="InterPro" id="IPR013154">
    <property type="entry name" value="ADH-like_N"/>
</dbReference>
<dbReference type="PANTHER" id="PTHR43677">
    <property type="entry name" value="SHORT-CHAIN DEHYDROGENASE/REDUCTASE"/>
    <property type="match status" value="1"/>
</dbReference>
<dbReference type="InterPro" id="IPR011032">
    <property type="entry name" value="GroES-like_sf"/>
</dbReference>
<dbReference type="CDD" id="cd08241">
    <property type="entry name" value="QOR1"/>
    <property type="match status" value="1"/>
</dbReference>
<keyword evidence="3" id="KW-1185">Reference proteome</keyword>
<proteinExistence type="predicted"/>
<dbReference type="AlphaFoldDB" id="A0A1I3F7D6"/>
<protein>
    <submittedName>
        <fullName evidence="2">NADPH2:quinone reductase</fullName>
    </submittedName>
</protein>
<evidence type="ECO:0000259" key="1">
    <source>
        <dbReference type="SMART" id="SM00829"/>
    </source>
</evidence>
<evidence type="ECO:0000313" key="3">
    <source>
        <dbReference type="Proteomes" id="UP000199377"/>
    </source>
</evidence>
<dbReference type="RefSeq" id="WP_092859395.1">
    <property type="nucleotide sequence ID" value="NZ_FOQH01000004.1"/>
</dbReference>
<dbReference type="SMART" id="SM00829">
    <property type="entry name" value="PKS_ER"/>
    <property type="match status" value="1"/>
</dbReference>
<feature type="domain" description="Enoyl reductase (ER)" evidence="1">
    <location>
        <begin position="14"/>
        <end position="337"/>
    </location>
</feature>
<dbReference type="STRING" id="1114924.SAMN05216258_10489"/>
<dbReference type="EMBL" id="FOQH01000004">
    <property type="protein sequence ID" value="SFI06721.1"/>
    <property type="molecule type" value="Genomic_DNA"/>
</dbReference>
<name>A0A1I3F7D6_9RHOB</name>
<dbReference type="Pfam" id="PF00107">
    <property type="entry name" value="ADH_zinc_N"/>
    <property type="match status" value="1"/>
</dbReference>
<organism evidence="2 3">
    <name type="scientific">Albimonas pacifica</name>
    <dbReference type="NCBI Taxonomy" id="1114924"/>
    <lineage>
        <taxon>Bacteria</taxon>
        <taxon>Pseudomonadati</taxon>
        <taxon>Pseudomonadota</taxon>
        <taxon>Alphaproteobacteria</taxon>
        <taxon>Rhodobacterales</taxon>
        <taxon>Paracoccaceae</taxon>
        <taxon>Albimonas</taxon>
    </lineage>
</organism>
<dbReference type="Gene3D" id="3.90.180.10">
    <property type="entry name" value="Medium-chain alcohol dehydrogenases, catalytic domain"/>
    <property type="match status" value="1"/>
</dbReference>